<keyword evidence="4" id="KW-0804">Transcription</keyword>
<comment type="function">
    <text evidence="6">Mating type proteins are sequence specific DNA-binding proteins that act as master switches in fungal differentiation by controlling gene expression in a cell type-specific fashion. Transcriptional activator that induces the transcription of alpha-specific genes.</text>
</comment>
<dbReference type="InterPro" id="IPR006856">
    <property type="entry name" value="MATalpha_HMGbox"/>
</dbReference>
<evidence type="ECO:0000313" key="9">
    <source>
        <dbReference type="Proteomes" id="UP000799770"/>
    </source>
</evidence>
<dbReference type="GO" id="GO:0008301">
    <property type="term" value="F:DNA binding, bending"/>
    <property type="evidence" value="ECO:0007669"/>
    <property type="project" value="InterPro"/>
</dbReference>
<keyword evidence="9" id="KW-1185">Reference proteome</keyword>
<evidence type="ECO:0000313" key="8">
    <source>
        <dbReference type="EMBL" id="KAF2118227.1"/>
    </source>
</evidence>
<feature type="domain" description="Alpha box" evidence="7">
    <location>
        <begin position="12"/>
        <end position="74"/>
    </location>
</feature>
<accession>A0A6A5ZHF6</accession>
<keyword evidence="2" id="KW-0805">Transcription regulation</keyword>
<name>A0A6A5ZHF6_9PLEO</name>
<dbReference type="AlphaFoldDB" id="A0A6A5ZHF6"/>
<dbReference type="GO" id="GO:0045895">
    <property type="term" value="P:positive regulation of mating-type specific transcription, DNA-templated"/>
    <property type="evidence" value="ECO:0007669"/>
    <property type="project" value="InterPro"/>
</dbReference>
<dbReference type="OrthoDB" id="5398665at2759"/>
<evidence type="ECO:0000256" key="2">
    <source>
        <dbReference type="ARBA" id="ARBA00023015"/>
    </source>
</evidence>
<keyword evidence="5" id="KW-0539">Nucleus</keyword>
<reference evidence="8" key="1">
    <citation type="journal article" date="2020" name="Stud. Mycol.">
        <title>101 Dothideomycetes genomes: a test case for predicting lifestyles and emergence of pathogens.</title>
        <authorList>
            <person name="Haridas S."/>
            <person name="Albert R."/>
            <person name="Binder M."/>
            <person name="Bloem J."/>
            <person name="Labutti K."/>
            <person name="Salamov A."/>
            <person name="Andreopoulos B."/>
            <person name="Baker S."/>
            <person name="Barry K."/>
            <person name="Bills G."/>
            <person name="Bluhm B."/>
            <person name="Cannon C."/>
            <person name="Castanera R."/>
            <person name="Culley D."/>
            <person name="Daum C."/>
            <person name="Ezra D."/>
            <person name="Gonzalez J."/>
            <person name="Henrissat B."/>
            <person name="Kuo A."/>
            <person name="Liang C."/>
            <person name="Lipzen A."/>
            <person name="Lutzoni F."/>
            <person name="Magnuson J."/>
            <person name="Mondo S."/>
            <person name="Nolan M."/>
            <person name="Ohm R."/>
            <person name="Pangilinan J."/>
            <person name="Park H.-J."/>
            <person name="Ramirez L."/>
            <person name="Alfaro M."/>
            <person name="Sun H."/>
            <person name="Tritt A."/>
            <person name="Yoshinaga Y."/>
            <person name="Zwiers L.-H."/>
            <person name="Turgeon B."/>
            <person name="Goodwin S."/>
            <person name="Spatafora J."/>
            <person name="Crous P."/>
            <person name="Grigoriev I."/>
        </authorList>
    </citation>
    <scope>NUCLEOTIDE SEQUENCE</scope>
    <source>
        <strain evidence="8">CBS 627.86</strain>
    </source>
</reference>
<organism evidence="8 9">
    <name type="scientific">Lophiotrema nucula</name>
    <dbReference type="NCBI Taxonomy" id="690887"/>
    <lineage>
        <taxon>Eukaryota</taxon>
        <taxon>Fungi</taxon>
        <taxon>Dikarya</taxon>
        <taxon>Ascomycota</taxon>
        <taxon>Pezizomycotina</taxon>
        <taxon>Dothideomycetes</taxon>
        <taxon>Pleosporomycetidae</taxon>
        <taxon>Pleosporales</taxon>
        <taxon>Lophiotremataceae</taxon>
        <taxon>Lophiotrema</taxon>
    </lineage>
</organism>
<evidence type="ECO:0000256" key="1">
    <source>
        <dbReference type="ARBA" id="ARBA00015083"/>
    </source>
</evidence>
<dbReference type="GO" id="GO:0005634">
    <property type="term" value="C:nucleus"/>
    <property type="evidence" value="ECO:0007669"/>
    <property type="project" value="InterPro"/>
</dbReference>
<dbReference type="EMBL" id="ML977317">
    <property type="protein sequence ID" value="KAF2118227.1"/>
    <property type="molecule type" value="Genomic_DNA"/>
</dbReference>
<proteinExistence type="predicted"/>
<evidence type="ECO:0000259" key="7">
    <source>
        <dbReference type="Pfam" id="PF04769"/>
    </source>
</evidence>
<evidence type="ECO:0000256" key="4">
    <source>
        <dbReference type="ARBA" id="ARBA00023163"/>
    </source>
</evidence>
<dbReference type="Pfam" id="PF04769">
    <property type="entry name" value="MATalpha_HMGbox"/>
    <property type="match status" value="1"/>
</dbReference>
<evidence type="ECO:0000256" key="3">
    <source>
        <dbReference type="ARBA" id="ARBA00023125"/>
    </source>
</evidence>
<sequence length="158" mass="17598">MSLVAITPVGMFRDQIGEEKASRDQFFRIICPSSLNVPSPETYLDRHGWKFDTDEEGAPRLTRESSLSALEWICEAPAAHISLKGQTVSSSRFIYRKDTGLDLLGDHSLKHGMSGSNEISCIALPSVEDIFQYCQSMGHAHEFVLDTNLTADLRSYLS</sequence>
<evidence type="ECO:0000256" key="6">
    <source>
        <dbReference type="ARBA" id="ARBA00035106"/>
    </source>
</evidence>
<gene>
    <name evidence="8" type="ORF">BDV96DRAFT_643481</name>
</gene>
<dbReference type="Proteomes" id="UP000799770">
    <property type="component" value="Unassembled WGS sequence"/>
</dbReference>
<keyword evidence="3" id="KW-0238">DNA-binding</keyword>
<evidence type="ECO:0000256" key="5">
    <source>
        <dbReference type="ARBA" id="ARBA00023242"/>
    </source>
</evidence>
<protein>
    <recommendedName>
        <fullName evidence="1">Mating-type protein MAT-1</fullName>
    </recommendedName>
</protein>